<comment type="caution">
    <text evidence="2">The sequence shown here is derived from an EMBL/GenBank/DDBJ whole genome shotgun (WGS) entry which is preliminary data.</text>
</comment>
<name>A0A1B8P9N1_HAEHA</name>
<evidence type="ECO:0000313" key="2">
    <source>
        <dbReference type="EMBL" id="OBX48074.1"/>
    </source>
</evidence>
<evidence type="ECO:0000313" key="3">
    <source>
        <dbReference type="Proteomes" id="UP000092611"/>
    </source>
</evidence>
<dbReference type="Proteomes" id="UP000092611">
    <property type="component" value="Unassembled WGS sequence"/>
</dbReference>
<dbReference type="EMBL" id="LZDL01000006">
    <property type="protein sequence ID" value="OBX48074.1"/>
    <property type="molecule type" value="Genomic_DNA"/>
</dbReference>
<feature type="signal peptide" evidence="1">
    <location>
        <begin position="1"/>
        <end position="19"/>
    </location>
</feature>
<reference evidence="2 3" key="1">
    <citation type="submission" date="2016-06" db="EMBL/GenBank/DDBJ databases">
        <title>Draft genome of Haemophilus haemolyticus CCUG 24149.</title>
        <authorList>
            <person name="Engstrom-Jakobsson H."/>
            <person name="Salva-Serra F."/>
            <person name="Thorell K."/>
            <person name="Gonzales-Siles L."/>
            <person name="Karlsson R."/>
            <person name="Boulund F."/>
            <person name="Engstrand L."/>
            <person name="Kristiansson E."/>
            <person name="Moore E."/>
        </authorList>
    </citation>
    <scope>NUCLEOTIDE SEQUENCE [LARGE SCALE GENOMIC DNA]</scope>
    <source>
        <strain evidence="2 3">CCUG 24149</strain>
    </source>
</reference>
<evidence type="ECO:0008006" key="4">
    <source>
        <dbReference type="Google" id="ProtNLM"/>
    </source>
</evidence>
<dbReference type="AlphaFoldDB" id="A0A1B8P9N1"/>
<sequence length="109" mass="12299">MKKFILLIPFILSACTLLGPTYTGETTADDLLKYDTASNINLFFRAIHNCTPKQIHTQIDDVKLNNKTSTVDLVNETWTVKGCNKTETFHIKYISDGHGGTYINMTKQN</sequence>
<keyword evidence="1" id="KW-0732">Signal</keyword>
<dbReference type="RefSeq" id="WP_005646998.1">
    <property type="nucleotide sequence ID" value="NZ_JTLY01000002.1"/>
</dbReference>
<protein>
    <recommendedName>
        <fullName evidence="4">Lipoprotein</fullName>
    </recommendedName>
</protein>
<dbReference type="PROSITE" id="PS51257">
    <property type="entry name" value="PROKAR_LIPOPROTEIN"/>
    <property type="match status" value="1"/>
</dbReference>
<accession>A0A1B8P9N1</accession>
<organism evidence="2 3">
    <name type="scientific">Haemophilus haemolyticus</name>
    <dbReference type="NCBI Taxonomy" id="726"/>
    <lineage>
        <taxon>Bacteria</taxon>
        <taxon>Pseudomonadati</taxon>
        <taxon>Pseudomonadota</taxon>
        <taxon>Gammaproteobacteria</taxon>
        <taxon>Pasteurellales</taxon>
        <taxon>Pasteurellaceae</taxon>
        <taxon>Haemophilus</taxon>
    </lineage>
</organism>
<evidence type="ECO:0000256" key="1">
    <source>
        <dbReference type="SAM" id="SignalP"/>
    </source>
</evidence>
<feature type="chain" id="PRO_5010077597" description="Lipoprotein" evidence="1">
    <location>
        <begin position="20"/>
        <end position="109"/>
    </location>
</feature>
<proteinExistence type="predicted"/>
<gene>
    <name evidence="2" type="ORF">A9Z62_07440</name>
</gene>
<dbReference type="OrthoDB" id="6898272at2"/>